<gene>
    <name evidence="1" type="ORF">T459_22698</name>
</gene>
<dbReference type="EMBL" id="AYRZ02000009">
    <property type="protein sequence ID" value="PHT71913.1"/>
    <property type="molecule type" value="Genomic_DNA"/>
</dbReference>
<dbReference type="AlphaFoldDB" id="A0A2G2YQ88"/>
<proteinExistence type="predicted"/>
<protein>
    <submittedName>
        <fullName evidence="1">Uncharacterized protein</fullName>
    </submittedName>
</protein>
<dbReference type="Gramene" id="PHT71913">
    <property type="protein sequence ID" value="PHT71913"/>
    <property type="gene ID" value="T459_22698"/>
</dbReference>
<name>A0A2G2YQ88_CAPAN</name>
<organism evidence="1 2">
    <name type="scientific">Capsicum annuum</name>
    <name type="common">Capsicum pepper</name>
    <dbReference type="NCBI Taxonomy" id="4072"/>
    <lineage>
        <taxon>Eukaryota</taxon>
        <taxon>Viridiplantae</taxon>
        <taxon>Streptophyta</taxon>
        <taxon>Embryophyta</taxon>
        <taxon>Tracheophyta</taxon>
        <taxon>Spermatophyta</taxon>
        <taxon>Magnoliopsida</taxon>
        <taxon>eudicotyledons</taxon>
        <taxon>Gunneridae</taxon>
        <taxon>Pentapetalae</taxon>
        <taxon>asterids</taxon>
        <taxon>lamiids</taxon>
        <taxon>Solanales</taxon>
        <taxon>Solanaceae</taxon>
        <taxon>Solanoideae</taxon>
        <taxon>Capsiceae</taxon>
        <taxon>Capsicum</taxon>
    </lineage>
</organism>
<keyword evidence="2" id="KW-1185">Reference proteome</keyword>
<evidence type="ECO:0000313" key="1">
    <source>
        <dbReference type="EMBL" id="PHT71913.1"/>
    </source>
</evidence>
<evidence type="ECO:0000313" key="2">
    <source>
        <dbReference type="Proteomes" id="UP000222542"/>
    </source>
</evidence>
<dbReference type="Proteomes" id="UP000222542">
    <property type="component" value="Unassembled WGS sequence"/>
</dbReference>
<sequence length="175" mass="18593">MLVSKIRPTTKDNLNSNIRRTVAFLLLSLLPGEQPCAAANSRSYGHPITRIRSDIEPLITEPRDEDNDLKSIFDVGKLFNTAHSGVSSYAATSFGAENTLESNVVAHSGLSSYAAAGSGALNATENMVVSRSGMTSFAVAKRFSTNAPQDTVTSHASQLPPFTPSSIFNVGDSLM</sequence>
<reference evidence="1 2" key="2">
    <citation type="journal article" date="2017" name="Genome Biol.">
        <title>New reference genome sequences of hot pepper reveal the massive evolution of plant disease-resistance genes by retroduplication.</title>
        <authorList>
            <person name="Kim S."/>
            <person name="Park J."/>
            <person name="Yeom S.I."/>
            <person name="Kim Y.M."/>
            <person name="Seo E."/>
            <person name="Kim K.T."/>
            <person name="Kim M.S."/>
            <person name="Lee J.M."/>
            <person name="Cheong K."/>
            <person name="Shin H.S."/>
            <person name="Kim S.B."/>
            <person name="Han K."/>
            <person name="Lee J."/>
            <person name="Park M."/>
            <person name="Lee H.A."/>
            <person name="Lee H.Y."/>
            <person name="Lee Y."/>
            <person name="Oh S."/>
            <person name="Lee J.H."/>
            <person name="Choi E."/>
            <person name="Choi E."/>
            <person name="Lee S.E."/>
            <person name="Jeon J."/>
            <person name="Kim H."/>
            <person name="Choi G."/>
            <person name="Song H."/>
            <person name="Lee J."/>
            <person name="Lee S.C."/>
            <person name="Kwon J.K."/>
            <person name="Lee H.Y."/>
            <person name="Koo N."/>
            <person name="Hong Y."/>
            <person name="Kim R.W."/>
            <person name="Kang W.H."/>
            <person name="Huh J.H."/>
            <person name="Kang B.C."/>
            <person name="Yang T.J."/>
            <person name="Lee Y.H."/>
            <person name="Bennetzen J.L."/>
            <person name="Choi D."/>
        </authorList>
    </citation>
    <scope>NUCLEOTIDE SEQUENCE [LARGE SCALE GENOMIC DNA]</scope>
    <source>
        <strain evidence="2">cv. CM334</strain>
    </source>
</reference>
<comment type="caution">
    <text evidence="1">The sequence shown here is derived from an EMBL/GenBank/DDBJ whole genome shotgun (WGS) entry which is preliminary data.</text>
</comment>
<reference evidence="1 2" key="1">
    <citation type="journal article" date="2014" name="Nat. Genet.">
        <title>Genome sequence of the hot pepper provides insights into the evolution of pungency in Capsicum species.</title>
        <authorList>
            <person name="Kim S."/>
            <person name="Park M."/>
            <person name="Yeom S.I."/>
            <person name="Kim Y.M."/>
            <person name="Lee J.M."/>
            <person name="Lee H.A."/>
            <person name="Seo E."/>
            <person name="Choi J."/>
            <person name="Cheong K."/>
            <person name="Kim K.T."/>
            <person name="Jung K."/>
            <person name="Lee G.W."/>
            <person name="Oh S.K."/>
            <person name="Bae C."/>
            <person name="Kim S.B."/>
            <person name="Lee H.Y."/>
            <person name="Kim S.Y."/>
            <person name="Kim M.S."/>
            <person name="Kang B.C."/>
            <person name="Jo Y.D."/>
            <person name="Yang H.B."/>
            <person name="Jeong H.J."/>
            <person name="Kang W.H."/>
            <person name="Kwon J.K."/>
            <person name="Shin C."/>
            <person name="Lim J.Y."/>
            <person name="Park J.H."/>
            <person name="Huh J.H."/>
            <person name="Kim J.S."/>
            <person name="Kim B.D."/>
            <person name="Cohen O."/>
            <person name="Paran I."/>
            <person name="Suh M.C."/>
            <person name="Lee S.B."/>
            <person name="Kim Y.K."/>
            <person name="Shin Y."/>
            <person name="Noh S.J."/>
            <person name="Park J."/>
            <person name="Seo Y.S."/>
            <person name="Kwon S.Y."/>
            <person name="Kim H.A."/>
            <person name="Park J.M."/>
            <person name="Kim H.J."/>
            <person name="Choi S.B."/>
            <person name="Bosland P.W."/>
            <person name="Reeves G."/>
            <person name="Jo S.H."/>
            <person name="Lee B.W."/>
            <person name="Cho H.T."/>
            <person name="Choi H.S."/>
            <person name="Lee M.S."/>
            <person name="Yu Y."/>
            <person name="Do Choi Y."/>
            <person name="Park B.S."/>
            <person name="van Deynze A."/>
            <person name="Ashrafi H."/>
            <person name="Hill T."/>
            <person name="Kim W.T."/>
            <person name="Pai H.S."/>
            <person name="Ahn H.K."/>
            <person name="Yeam I."/>
            <person name="Giovannoni J.J."/>
            <person name="Rose J.K."/>
            <person name="Sorensen I."/>
            <person name="Lee S.J."/>
            <person name="Kim R.W."/>
            <person name="Choi I.Y."/>
            <person name="Choi B.S."/>
            <person name="Lim J.S."/>
            <person name="Lee Y.H."/>
            <person name="Choi D."/>
        </authorList>
    </citation>
    <scope>NUCLEOTIDE SEQUENCE [LARGE SCALE GENOMIC DNA]</scope>
    <source>
        <strain evidence="2">cv. CM334</strain>
    </source>
</reference>
<accession>A0A2G2YQ88</accession>